<sequence>MIRYQIVGLMSVLLASAILIPDTGAQPIILWDFNTSGGVYSAIPVNDVDGDLVPDVVAAIYYSDPEPNLYCVSGTDGALIWASSDCQGTWGNQALAAIEDVTGDEIDDVILGTPGGIAPGSSVFLKDGADGTTVWTWCTYTQGPNWGWLHEVAPYPDVDGDELPEVAAAAGGNSSDRSGTVFLFDGESGDTIWTWRVPLDGAWSLAVIADINGDDADDIIVGAGGNSLDNRVWALDGPSGSSIWQRDLEASVSDVAIIEDINGDEIEDVVAGGWADYVACLDGTNGLVLWTRDIGTIIMELSIIRDVTGNGIDDVIVGSWSSSVYCLEGESGEIIWSVWVGSDNWSVDALSDVNGDGVDDVAVGSLNGYRAVCLSGVDGAEIWSYPTTERVYDVSSAPDLNGDHLPDILVGLQDHGYAPTHLLAFDGDALPTPEITLLLAPDQRQLLPGETLSYRATVYNNTQTQLSAWYVAEVELPNGNPYGPVVGPVNFVLEPGQMKSRTLSHTVPPTPPLGDYAYKAKVGNPPNTVIDERSFPFSVVLEGE</sequence>
<dbReference type="AlphaFoldDB" id="A0A0S8JPY2"/>
<dbReference type="Pfam" id="PF13360">
    <property type="entry name" value="PQQ_2"/>
    <property type="match status" value="1"/>
</dbReference>
<keyword evidence="2" id="KW-0812">Transmembrane</keyword>
<reference evidence="6 7" key="1">
    <citation type="journal article" date="2015" name="Microbiome">
        <title>Genomic resolution of linkages in carbon, nitrogen, and sulfur cycling among widespread estuary sediment bacteria.</title>
        <authorList>
            <person name="Baker B.J."/>
            <person name="Lazar C.S."/>
            <person name="Teske A.P."/>
            <person name="Dick G.J."/>
        </authorList>
    </citation>
    <scope>NUCLEOTIDE SEQUENCE [LARGE SCALE GENOMIC DNA]</scope>
    <source>
        <strain evidence="6">SM1_40</strain>
    </source>
</reference>
<feature type="domain" description="Pyrrolo-quinoline quinone repeat" evidence="5">
    <location>
        <begin position="120"/>
        <end position="337"/>
    </location>
</feature>
<name>A0A0S8JPY2_UNCT6</name>
<evidence type="ECO:0000259" key="5">
    <source>
        <dbReference type="Pfam" id="PF13360"/>
    </source>
</evidence>
<protein>
    <recommendedName>
        <fullName evidence="5">Pyrrolo-quinoline quinone repeat domain-containing protein</fullName>
    </recommendedName>
</protein>
<dbReference type="InterPro" id="IPR028994">
    <property type="entry name" value="Integrin_alpha_N"/>
</dbReference>
<proteinExistence type="predicted"/>
<dbReference type="Gene3D" id="2.130.10.130">
    <property type="entry name" value="Integrin alpha, N-terminal"/>
    <property type="match status" value="2"/>
</dbReference>
<evidence type="ECO:0000256" key="3">
    <source>
        <dbReference type="ARBA" id="ARBA00022989"/>
    </source>
</evidence>
<dbReference type="InterPro" id="IPR013519">
    <property type="entry name" value="Int_alpha_beta-p"/>
</dbReference>
<evidence type="ECO:0000256" key="4">
    <source>
        <dbReference type="ARBA" id="ARBA00023136"/>
    </source>
</evidence>
<dbReference type="Proteomes" id="UP000051035">
    <property type="component" value="Unassembled WGS sequence"/>
</dbReference>
<comment type="caution">
    <text evidence="6">The sequence shown here is derived from an EMBL/GenBank/DDBJ whole genome shotgun (WGS) entry which is preliminary data.</text>
</comment>
<accession>A0A0S8JPY2</accession>
<dbReference type="EMBL" id="LJVA01000010">
    <property type="protein sequence ID" value="KPL10844.1"/>
    <property type="molecule type" value="Genomic_DNA"/>
</dbReference>
<dbReference type="InterPro" id="IPR002372">
    <property type="entry name" value="PQQ_rpt_dom"/>
</dbReference>
<keyword evidence="3" id="KW-1133">Transmembrane helix</keyword>
<dbReference type="SMART" id="SM00191">
    <property type="entry name" value="Int_alpha"/>
    <property type="match status" value="4"/>
</dbReference>
<evidence type="ECO:0000313" key="6">
    <source>
        <dbReference type="EMBL" id="KPL10844.1"/>
    </source>
</evidence>
<dbReference type="PANTHER" id="PTHR21419">
    <property type="match status" value="1"/>
</dbReference>
<keyword evidence="4" id="KW-0472">Membrane</keyword>
<dbReference type="PANTHER" id="PTHR21419:SF30">
    <property type="entry name" value="IG-LIKE DOMAIN-CONTAINING PROTEIN"/>
    <property type="match status" value="1"/>
</dbReference>
<gene>
    <name evidence="6" type="ORF">AMJ71_01645</name>
</gene>
<dbReference type="SUPFAM" id="SSF69318">
    <property type="entry name" value="Integrin alpha N-terminal domain"/>
    <property type="match status" value="1"/>
</dbReference>
<dbReference type="GO" id="GO:0016020">
    <property type="term" value="C:membrane"/>
    <property type="evidence" value="ECO:0007669"/>
    <property type="project" value="UniProtKB-SubCell"/>
</dbReference>
<evidence type="ECO:0000256" key="2">
    <source>
        <dbReference type="ARBA" id="ARBA00022692"/>
    </source>
</evidence>
<comment type="subcellular location">
    <subcellularLocation>
        <location evidence="1">Membrane</location>
        <topology evidence="1">Single-pass membrane protein</topology>
    </subcellularLocation>
</comment>
<evidence type="ECO:0000256" key="1">
    <source>
        <dbReference type="ARBA" id="ARBA00004167"/>
    </source>
</evidence>
<dbReference type="InterPro" id="IPR045232">
    <property type="entry name" value="FAM234"/>
</dbReference>
<evidence type="ECO:0000313" key="7">
    <source>
        <dbReference type="Proteomes" id="UP000051035"/>
    </source>
</evidence>
<organism evidence="6 7">
    <name type="scientific">candidate division TA06 bacterium SM1_40</name>
    <dbReference type="NCBI Taxonomy" id="1703773"/>
    <lineage>
        <taxon>Bacteria</taxon>
        <taxon>Bacteria division TA06</taxon>
    </lineage>
</organism>
<dbReference type="Gene3D" id="2.40.10.480">
    <property type="match status" value="1"/>
</dbReference>